<dbReference type="EMBL" id="JAJNAY010000001">
    <property type="protein sequence ID" value="MCD1115603.1"/>
    <property type="molecule type" value="Genomic_DNA"/>
</dbReference>
<feature type="compositionally biased region" description="Basic and acidic residues" evidence="1">
    <location>
        <begin position="14"/>
        <end position="30"/>
    </location>
</feature>
<proteinExistence type="predicted"/>
<organism evidence="2 3">
    <name type="scientific">Chryseobacterium turcicum</name>
    <dbReference type="NCBI Taxonomy" id="2898076"/>
    <lineage>
        <taxon>Bacteria</taxon>
        <taxon>Pseudomonadati</taxon>
        <taxon>Bacteroidota</taxon>
        <taxon>Flavobacteriia</taxon>
        <taxon>Flavobacteriales</taxon>
        <taxon>Weeksellaceae</taxon>
        <taxon>Chryseobacterium group</taxon>
        <taxon>Chryseobacterium</taxon>
    </lineage>
</organism>
<dbReference type="Proteomes" id="UP001108025">
    <property type="component" value="Unassembled WGS sequence"/>
</dbReference>
<feature type="region of interest" description="Disordered" evidence="1">
    <location>
        <begin position="1"/>
        <end position="30"/>
    </location>
</feature>
<gene>
    <name evidence="2" type="ORF">LO744_01765</name>
</gene>
<evidence type="ECO:0000313" key="2">
    <source>
        <dbReference type="EMBL" id="MCD1115603.1"/>
    </source>
</evidence>
<keyword evidence="3" id="KW-1185">Reference proteome</keyword>
<protein>
    <submittedName>
        <fullName evidence="2">Uncharacterized protein</fullName>
    </submittedName>
</protein>
<accession>A0A9Q3YUC6</accession>
<evidence type="ECO:0000313" key="3">
    <source>
        <dbReference type="Proteomes" id="UP001108025"/>
    </source>
</evidence>
<name>A0A9Q3YUC6_9FLAO</name>
<reference evidence="2" key="1">
    <citation type="submission" date="2021-11" db="EMBL/GenBank/DDBJ databases">
        <title>Description of novel Chryseobacterium species.</title>
        <authorList>
            <person name="Saticioglu I.B."/>
            <person name="Ay H."/>
            <person name="Altun S."/>
            <person name="Duman M."/>
        </authorList>
    </citation>
    <scope>NUCLEOTIDE SEQUENCE</scope>
    <source>
        <strain evidence="2">C-17</strain>
    </source>
</reference>
<evidence type="ECO:0000256" key="1">
    <source>
        <dbReference type="SAM" id="MobiDB-lite"/>
    </source>
</evidence>
<sequence>MIADYSKFINLDEWPPKPEPKKEAGAEPKNEMMENIRKHFADNPEALTEFQNEINNQNTNPENQDVKSLINLEDVKDYLKNKK</sequence>
<dbReference type="AlphaFoldDB" id="A0A9Q3YUC6"/>
<comment type="caution">
    <text evidence="2">The sequence shown here is derived from an EMBL/GenBank/DDBJ whole genome shotgun (WGS) entry which is preliminary data.</text>
</comment>
<dbReference type="RefSeq" id="WP_230666776.1">
    <property type="nucleotide sequence ID" value="NZ_JAJNAY010000001.1"/>
</dbReference>